<dbReference type="InterPro" id="IPR003439">
    <property type="entry name" value="ABC_transporter-like_ATP-bd"/>
</dbReference>
<dbReference type="OrthoDB" id="9762051at2"/>
<name>A0A3N7HWJ4_9BURK</name>
<reference evidence="7 8" key="1">
    <citation type="submission" date="2018-08" db="EMBL/GenBank/DDBJ databases">
        <authorList>
            <person name="Khan S.A."/>
            <person name="Jeon C.O."/>
            <person name="Chun B.H."/>
            <person name="Jeong S.E."/>
        </authorList>
    </citation>
    <scope>NUCLEOTIDE SEQUENCE [LARGE SCALE GENOMIC DNA]</scope>
    <source>
        <strain evidence="7 8">S-16</strain>
    </source>
</reference>
<dbReference type="InterPro" id="IPR003593">
    <property type="entry name" value="AAA+_ATPase"/>
</dbReference>
<evidence type="ECO:0000256" key="3">
    <source>
        <dbReference type="ARBA" id="ARBA00022741"/>
    </source>
</evidence>
<evidence type="ECO:0000313" key="8">
    <source>
        <dbReference type="Proteomes" id="UP000267464"/>
    </source>
</evidence>
<dbReference type="PANTHER" id="PTHR19211:SF6">
    <property type="entry name" value="BLL7188 PROTEIN"/>
    <property type="match status" value="1"/>
</dbReference>
<keyword evidence="2" id="KW-0677">Repeat</keyword>
<dbReference type="PROSITE" id="PS50893">
    <property type="entry name" value="ABC_TRANSPORTER_2"/>
    <property type="match status" value="2"/>
</dbReference>
<dbReference type="GO" id="GO:0016887">
    <property type="term" value="F:ATP hydrolysis activity"/>
    <property type="evidence" value="ECO:0007669"/>
    <property type="project" value="InterPro"/>
</dbReference>
<gene>
    <name evidence="7" type="ORF">DZC73_06790</name>
</gene>
<dbReference type="GO" id="GO:0005524">
    <property type="term" value="F:ATP binding"/>
    <property type="evidence" value="ECO:0007669"/>
    <property type="project" value="UniProtKB-KW"/>
</dbReference>
<dbReference type="Proteomes" id="UP000267464">
    <property type="component" value="Unassembled WGS sequence"/>
</dbReference>
<reference evidence="7 8" key="2">
    <citation type="submission" date="2018-12" db="EMBL/GenBank/DDBJ databases">
        <title>Rhizobacter gummiphilus sp. nov., a rubber-degrading bacterium isolated from the soil of a botanical garden in Japan.</title>
        <authorList>
            <person name="Shunsuke S.S."/>
        </authorList>
    </citation>
    <scope>NUCLEOTIDE SEQUENCE [LARGE SCALE GENOMIC DNA]</scope>
    <source>
        <strain evidence="7 8">S-16</strain>
    </source>
</reference>
<sequence length="558" mass="60862">MTASTALARQHSLSRSSSPSLGSVELRHLNWHRPDGVPLWPVPLNATFGRGERIGIVGVNGAGKTVLIEMMLGLREPSTGAVQRSGQWHHVAQDQRLAPGFSAAGIAGLEQPLQAIARLERGEGNEHDLELAHGRWTLAAELTQALQEVGWAEQDLLAPASHLSDGMRTRIALAGAWLSNADGLVLDEPTNHLDREGRDWLIRRMREWPGTLLVASHDRGLLREVDRIVEVSSQGLRHYGGDVDFYREQRNAEADAAQTALGHAKAHRDTVLRDIRRRHDAQQRRMARGRAQSREANLPRIVVNGMRGQAEKSNGRLQALFSRQGAAAQAAVSEAARRLLPDPSAALALPGSVLEPTQRLLGTDRLRCLHASPGFASLTAMLSGPVRLALIGPNGCGKTTLLRTLCGELLPRFGSAKLHQPFAWLDQRAATALPAGVSTVDHLMSLDSRLSPSDLRTRLARLGLSARVVEAPIAGLSGGERMRVALAAALWRQQPPRVLLLDEPTNHLDLAAVESLEFALADFPGAIIVSSHDADFIDALDCDLRWRWTPEKWEVEHL</sequence>
<dbReference type="RefSeq" id="WP_124539390.1">
    <property type="nucleotide sequence ID" value="NZ_QUSW01000001.1"/>
</dbReference>
<evidence type="ECO:0000313" key="7">
    <source>
        <dbReference type="EMBL" id="RQP26697.1"/>
    </source>
</evidence>
<feature type="domain" description="ABC transporter" evidence="6">
    <location>
        <begin position="26"/>
        <end position="258"/>
    </location>
</feature>
<evidence type="ECO:0000256" key="1">
    <source>
        <dbReference type="ARBA" id="ARBA00022475"/>
    </source>
</evidence>
<evidence type="ECO:0000256" key="5">
    <source>
        <dbReference type="SAM" id="MobiDB-lite"/>
    </source>
</evidence>
<feature type="domain" description="ABC transporter" evidence="6">
    <location>
        <begin position="360"/>
        <end position="558"/>
    </location>
</feature>
<evidence type="ECO:0000256" key="4">
    <source>
        <dbReference type="ARBA" id="ARBA00022840"/>
    </source>
</evidence>
<dbReference type="PANTHER" id="PTHR19211">
    <property type="entry name" value="ATP-BINDING TRANSPORT PROTEIN-RELATED"/>
    <property type="match status" value="1"/>
</dbReference>
<keyword evidence="4 7" id="KW-0067">ATP-binding</keyword>
<dbReference type="AlphaFoldDB" id="A0A3N7HWJ4"/>
<keyword evidence="8" id="KW-1185">Reference proteome</keyword>
<comment type="caution">
    <text evidence="7">The sequence shown here is derived from an EMBL/GenBank/DDBJ whole genome shotgun (WGS) entry which is preliminary data.</text>
</comment>
<proteinExistence type="predicted"/>
<dbReference type="InterPro" id="IPR050611">
    <property type="entry name" value="ABCF"/>
</dbReference>
<evidence type="ECO:0000259" key="6">
    <source>
        <dbReference type="PROSITE" id="PS50893"/>
    </source>
</evidence>
<dbReference type="EMBL" id="QUSW01000001">
    <property type="protein sequence ID" value="RQP26697.1"/>
    <property type="molecule type" value="Genomic_DNA"/>
</dbReference>
<dbReference type="SMART" id="SM00382">
    <property type="entry name" value="AAA"/>
    <property type="match status" value="2"/>
</dbReference>
<accession>A0A3N7HWJ4</accession>
<dbReference type="InterPro" id="IPR017871">
    <property type="entry name" value="ABC_transporter-like_CS"/>
</dbReference>
<dbReference type="InterPro" id="IPR027417">
    <property type="entry name" value="P-loop_NTPase"/>
</dbReference>
<dbReference type="SUPFAM" id="SSF52540">
    <property type="entry name" value="P-loop containing nucleoside triphosphate hydrolases"/>
    <property type="match status" value="2"/>
</dbReference>
<keyword evidence="3" id="KW-0547">Nucleotide-binding</keyword>
<feature type="region of interest" description="Disordered" evidence="5">
    <location>
        <begin position="1"/>
        <end position="21"/>
    </location>
</feature>
<keyword evidence="1" id="KW-1003">Cell membrane</keyword>
<dbReference type="CDD" id="cd03221">
    <property type="entry name" value="ABCF_EF-3"/>
    <property type="match status" value="2"/>
</dbReference>
<organism evidence="7 8">
    <name type="scientific">Piscinibacter terrae</name>
    <dbReference type="NCBI Taxonomy" id="2496871"/>
    <lineage>
        <taxon>Bacteria</taxon>
        <taxon>Pseudomonadati</taxon>
        <taxon>Pseudomonadota</taxon>
        <taxon>Betaproteobacteria</taxon>
        <taxon>Burkholderiales</taxon>
        <taxon>Sphaerotilaceae</taxon>
        <taxon>Piscinibacter</taxon>
    </lineage>
</organism>
<dbReference type="Gene3D" id="3.40.50.300">
    <property type="entry name" value="P-loop containing nucleotide triphosphate hydrolases"/>
    <property type="match status" value="2"/>
</dbReference>
<protein>
    <submittedName>
        <fullName evidence="7">ABC transporter ATP-binding protein</fullName>
    </submittedName>
</protein>
<dbReference type="PROSITE" id="PS00211">
    <property type="entry name" value="ABC_TRANSPORTER_1"/>
    <property type="match status" value="1"/>
</dbReference>
<keyword evidence="1" id="KW-0472">Membrane</keyword>
<dbReference type="Pfam" id="PF00005">
    <property type="entry name" value="ABC_tran"/>
    <property type="match status" value="2"/>
</dbReference>
<evidence type="ECO:0000256" key="2">
    <source>
        <dbReference type="ARBA" id="ARBA00022737"/>
    </source>
</evidence>